<dbReference type="InterPro" id="IPR050807">
    <property type="entry name" value="TransReg_Diox_bact_type"/>
</dbReference>
<dbReference type="Pfam" id="PF01381">
    <property type="entry name" value="HTH_3"/>
    <property type="match status" value="1"/>
</dbReference>
<proteinExistence type="predicted"/>
<dbReference type="SUPFAM" id="SSF51182">
    <property type="entry name" value="RmlC-like cupins"/>
    <property type="match status" value="1"/>
</dbReference>
<dbReference type="OrthoDB" id="9810578at2"/>
<dbReference type="PROSITE" id="PS50943">
    <property type="entry name" value="HTH_CROC1"/>
    <property type="match status" value="1"/>
</dbReference>
<evidence type="ECO:0000259" key="2">
    <source>
        <dbReference type="PROSITE" id="PS50943"/>
    </source>
</evidence>
<gene>
    <name evidence="3" type="ORF">E1283_16875</name>
</gene>
<evidence type="ECO:0000313" key="3">
    <source>
        <dbReference type="EMBL" id="TDC74127.1"/>
    </source>
</evidence>
<feature type="domain" description="HTH cro/C1-type" evidence="2">
    <location>
        <begin position="15"/>
        <end position="69"/>
    </location>
</feature>
<evidence type="ECO:0000256" key="1">
    <source>
        <dbReference type="ARBA" id="ARBA00023125"/>
    </source>
</evidence>
<keyword evidence="1" id="KW-0238">DNA-binding</keyword>
<dbReference type="InterPro" id="IPR011051">
    <property type="entry name" value="RmlC_Cupin_sf"/>
</dbReference>
<dbReference type="PANTHER" id="PTHR46797:SF1">
    <property type="entry name" value="METHYLPHOSPHONATE SYNTHASE"/>
    <property type="match status" value="1"/>
</dbReference>
<sequence length="191" mass="20389">MTNLDQLTQSLARNLRRLRTERGLTLDALAARAGISRGMLIQIEQARTNPSVGTVVKVGDALGVSITSLLDFDQAPKVRLVPADRAVRLWSTEAGSHSTLLAGTEAPGPLELWRWRLMPGEGSDSDPHPAGTTELVHVTAGVLTLRVDGVDHEVPTGASASFESHVPHGYRNDGAEPVDMTMAISVPGYSH</sequence>
<dbReference type="CDD" id="cd02209">
    <property type="entry name" value="cupin_XRE_C"/>
    <property type="match status" value="1"/>
</dbReference>
<dbReference type="InterPro" id="IPR014710">
    <property type="entry name" value="RmlC-like_jellyroll"/>
</dbReference>
<comment type="caution">
    <text evidence="3">The sequence shown here is derived from an EMBL/GenBank/DDBJ whole genome shotgun (WGS) entry which is preliminary data.</text>
</comment>
<reference evidence="3 4" key="1">
    <citation type="submission" date="2019-03" db="EMBL/GenBank/DDBJ databases">
        <title>Draft genome sequences of novel Actinobacteria.</title>
        <authorList>
            <person name="Sahin N."/>
            <person name="Ay H."/>
            <person name="Saygin H."/>
        </authorList>
    </citation>
    <scope>NUCLEOTIDE SEQUENCE [LARGE SCALE GENOMIC DNA]</scope>
    <source>
        <strain evidence="3 4">DSM 41900</strain>
    </source>
</reference>
<dbReference type="CDD" id="cd00093">
    <property type="entry name" value="HTH_XRE"/>
    <property type="match status" value="1"/>
</dbReference>
<dbReference type="Gene3D" id="2.60.120.10">
    <property type="entry name" value="Jelly Rolls"/>
    <property type="match status" value="1"/>
</dbReference>
<organism evidence="3 4">
    <name type="scientific">Streptomyces hainanensis</name>
    <dbReference type="NCBI Taxonomy" id="402648"/>
    <lineage>
        <taxon>Bacteria</taxon>
        <taxon>Bacillati</taxon>
        <taxon>Actinomycetota</taxon>
        <taxon>Actinomycetes</taxon>
        <taxon>Kitasatosporales</taxon>
        <taxon>Streptomycetaceae</taxon>
        <taxon>Streptomyces</taxon>
    </lineage>
</organism>
<dbReference type="Gene3D" id="1.10.260.40">
    <property type="entry name" value="lambda repressor-like DNA-binding domains"/>
    <property type="match status" value="1"/>
</dbReference>
<dbReference type="RefSeq" id="WP_132818881.1">
    <property type="nucleotide sequence ID" value="NZ_SMKI01000163.1"/>
</dbReference>
<dbReference type="SUPFAM" id="SSF47413">
    <property type="entry name" value="lambda repressor-like DNA-binding domains"/>
    <property type="match status" value="1"/>
</dbReference>
<dbReference type="SMART" id="SM00530">
    <property type="entry name" value="HTH_XRE"/>
    <property type="match status" value="1"/>
</dbReference>
<accession>A0A4R4TAF0</accession>
<dbReference type="GO" id="GO:0003677">
    <property type="term" value="F:DNA binding"/>
    <property type="evidence" value="ECO:0007669"/>
    <property type="project" value="UniProtKB-KW"/>
</dbReference>
<dbReference type="InterPro" id="IPR010982">
    <property type="entry name" value="Lambda_DNA-bd_dom_sf"/>
</dbReference>
<dbReference type="Pfam" id="PF07883">
    <property type="entry name" value="Cupin_2"/>
    <property type="match status" value="1"/>
</dbReference>
<name>A0A4R4TAF0_9ACTN</name>
<dbReference type="InterPro" id="IPR001387">
    <property type="entry name" value="Cro/C1-type_HTH"/>
</dbReference>
<dbReference type="PANTHER" id="PTHR46797">
    <property type="entry name" value="HTH-TYPE TRANSCRIPTIONAL REGULATOR"/>
    <property type="match status" value="1"/>
</dbReference>
<dbReference type="InterPro" id="IPR013096">
    <property type="entry name" value="Cupin_2"/>
</dbReference>
<protein>
    <submittedName>
        <fullName evidence="3">XRE family transcriptional regulator</fullName>
    </submittedName>
</protein>
<dbReference type="Proteomes" id="UP000295345">
    <property type="component" value="Unassembled WGS sequence"/>
</dbReference>
<dbReference type="EMBL" id="SMKI01000163">
    <property type="protein sequence ID" value="TDC74127.1"/>
    <property type="molecule type" value="Genomic_DNA"/>
</dbReference>
<keyword evidence="4" id="KW-1185">Reference proteome</keyword>
<dbReference type="GO" id="GO:0003700">
    <property type="term" value="F:DNA-binding transcription factor activity"/>
    <property type="evidence" value="ECO:0007669"/>
    <property type="project" value="TreeGrafter"/>
</dbReference>
<dbReference type="GO" id="GO:0005829">
    <property type="term" value="C:cytosol"/>
    <property type="evidence" value="ECO:0007669"/>
    <property type="project" value="TreeGrafter"/>
</dbReference>
<evidence type="ECO:0000313" key="4">
    <source>
        <dbReference type="Proteomes" id="UP000295345"/>
    </source>
</evidence>
<dbReference type="AlphaFoldDB" id="A0A4R4TAF0"/>